<proteinExistence type="predicted"/>
<protein>
    <submittedName>
        <fullName evidence="2">Uncharacterized protein</fullName>
    </submittedName>
</protein>
<gene>
    <name evidence="2" type="ORF">TSPGSL018_21840</name>
</gene>
<feature type="non-terminal residue" evidence="2">
    <location>
        <position position="1"/>
    </location>
</feature>
<accession>A0A061RYV9</accession>
<dbReference type="EMBL" id="GBEZ01009737">
    <property type="protein sequence ID" value="JAC75875.1"/>
    <property type="molecule type" value="Transcribed_RNA"/>
</dbReference>
<name>A0A061RYV9_9CHLO</name>
<organism evidence="2">
    <name type="scientific">Tetraselmis sp. GSL018</name>
    <dbReference type="NCBI Taxonomy" id="582737"/>
    <lineage>
        <taxon>Eukaryota</taxon>
        <taxon>Viridiplantae</taxon>
        <taxon>Chlorophyta</taxon>
        <taxon>core chlorophytes</taxon>
        <taxon>Chlorodendrophyceae</taxon>
        <taxon>Chlorodendrales</taxon>
        <taxon>Chlorodendraceae</taxon>
        <taxon>Tetraselmis</taxon>
    </lineage>
</organism>
<reference evidence="2" key="1">
    <citation type="submission" date="2014-05" db="EMBL/GenBank/DDBJ databases">
        <title>The transcriptome of the halophilic microalga Tetraselmis sp. GSL018 isolated from the Great Salt Lake, Utah.</title>
        <authorList>
            <person name="Jinkerson R.E."/>
            <person name="D'Adamo S."/>
            <person name="Posewitz M.C."/>
        </authorList>
    </citation>
    <scope>NUCLEOTIDE SEQUENCE</scope>
    <source>
        <strain evidence="2">GSL018</strain>
    </source>
</reference>
<dbReference type="AlphaFoldDB" id="A0A061RYV9"/>
<evidence type="ECO:0000256" key="1">
    <source>
        <dbReference type="SAM" id="MobiDB-lite"/>
    </source>
</evidence>
<feature type="region of interest" description="Disordered" evidence="1">
    <location>
        <begin position="64"/>
        <end position="99"/>
    </location>
</feature>
<sequence length="99" mass="10737">AREALISWVKEVRARARNPSRRIATEKRAAVELAIEKAMACISAHPILEESEYAAALSEFESATWAREAPDPQDGGEEDSLEQNSTSGREEETGPVGGP</sequence>
<evidence type="ECO:0000313" key="2">
    <source>
        <dbReference type="EMBL" id="JAC75875.1"/>
    </source>
</evidence>